<organism evidence="2 3">
    <name type="scientific">Amycolatopsis sulphurea</name>
    <dbReference type="NCBI Taxonomy" id="76022"/>
    <lineage>
        <taxon>Bacteria</taxon>
        <taxon>Bacillati</taxon>
        <taxon>Actinomycetota</taxon>
        <taxon>Actinomycetes</taxon>
        <taxon>Pseudonocardiales</taxon>
        <taxon>Pseudonocardiaceae</taxon>
        <taxon>Amycolatopsis</taxon>
    </lineage>
</organism>
<accession>A0A2A9FG26</accession>
<protein>
    <submittedName>
        <fullName evidence="2">Uncharacterized protein</fullName>
    </submittedName>
</protein>
<feature type="compositionally biased region" description="Basic and acidic residues" evidence="1">
    <location>
        <begin position="104"/>
        <end position="114"/>
    </location>
</feature>
<gene>
    <name evidence="2" type="ORF">ATK36_4607</name>
</gene>
<dbReference type="EMBL" id="PDJK01000002">
    <property type="protein sequence ID" value="PFG49450.1"/>
    <property type="molecule type" value="Genomic_DNA"/>
</dbReference>
<evidence type="ECO:0000313" key="3">
    <source>
        <dbReference type="Proteomes" id="UP000243542"/>
    </source>
</evidence>
<comment type="caution">
    <text evidence="2">The sequence shown here is derived from an EMBL/GenBank/DDBJ whole genome shotgun (WGS) entry which is preliminary data.</text>
</comment>
<sequence>MTMPYGGGGGYSYTPEGLNSIVGQLRHGAKALDGVAARAVQGVDAGTSSDVVGTVLADLIKMATASAGALSGSAEKVHAANGAYDDIENSQTGQIKRAGQSEDPDTRREMHVHG</sequence>
<proteinExistence type="predicted"/>
<dbReference type="AlphaFoldDB" id="A0A2A9FG26"/>
<name>A0A2A9FG26_9PSEU</name>
<evidence type="ECO:0000313" key="2">
    <source>
        <dbReference type="EMBL" id="PFG49450.1"/>
    </source>
</evidence>
<feature type="region of interest" description="Disordered" evidence="1">
    <location>
        <begin position="85"/>
        <end position="114"/>
    </location>
</feature>
<keyword evidence="3" id="KW-1185">Reference proteome</keyword>
<evidence type="ECO:0000256" key="1">
    <source>
        <dbReference type="SAM" id="MobiDB-lite"/>
    </source>
</evidence>
<dbReference type="RefSeq" id="WP_098513346.1">
    <property type="nucleotide sequence ID" value="NZ_JBIAKZ010000042.1"/>
</dbReference>
<reference evidence="2 3" key="1">
    <citation type="submission" date="2017-10" db="EMBL/GenBank/DDBJ databases">
        <title>Sequencing the genomes of 1000 actinobacteria strains.</title>
        <authorList>
            <person name="Klenk H.-P."/>
        </authorList>
    </citation>
    <scope>NUCLEOTIDE SEQUENCE [LARGE SCALE GENOMIC DNA]</scope>
    <source>
        <strain evidence="2 3">DSM 46092</strain>
    </source>
</reference>
<dbReference type="Proteomes" id="UP000243542">
    <property type="component" value="Unassembled WGS sequence"/>
</dbReference>